<organism evidence="3 4">
    <name type="scientific">Mycena maculata</name>
    <dbReference type="NCBI Taxonomy" id="230809"/>
    <lineage>
        <taxon>Eukaryota</taxon>
        <taxon>Fungi</taxon>
        <taxon>Dikarya</taxon>
        <taxon>Basidiomycota</taxon>
        <taxon>Agaricomycotina</taxon>
        <taxon>Agaricomycetes</taxon>
        <taxon>Agaricomycetidae</taxon>
        <taxon>Agaricales</taxon>
        <taxon>Marasmiineae</taxon>
        <taxon>Mycenaceae</taxon>
        <taxon>Mycena</taxon>
    </lineage>
</organism>
<dbReference type="Pfam" id="PF04419">
    <property type="entry name" value="SERF-like_N"/>
    <property type="match status" value="1"/>
</dbReference>
<keyword evidence="4" id="KW-1185">Reference proteome</keyword>
<name>A0AAD7JCD8_9AGAR</name>
<evidence type="ECO:0000256" key="1">
    <source>
        <dbReference type="SAM" id="MobiDB-lite"/>
    </source>
</evidence>
<protein>
    <recommendedName>
        <fullName evidence="2">Small EDRK-rich factor-like N-terminal domain-containing protein</fullName>
    </recommendedName>
</protein>
<dbReference type="Proteomes" id="UP001215280">
    <property type="component" value="Unassembled WGS sequence"/>
</dbReference>
<comment type="caution">
    <text evidence="3">The sequence shown here is derived from an EMBL/GenBank/DDBJ whole genome shotgun (WGS) entry which is preliminary data.</text>
</comment>
<evidence type="ECO:0000259" key="2">
    <source>
        <dbReference type="Pfam" id="PF04419"/>
    </source>
</evidence>
<feature type="compositionally biased region" description="Basic and acidic residues" evidence="1">
    <location>
        <begin position="128"/>
        <end position="149"/>
    </location>
</feature>
<dbReference type="AlphaFoldDB" id="A0AAD7JCD8"/>
<reference evidence="3" key="1">
    <citation type="submission" date="2023-03" db="EMBL/GenBank/DDBJ databases">
        <title>Massive genome expansion in bonnet fungi (Mycena s.s.) driven by repeated elements and novel gene families across ecological guilds.</title>
        <authorList>
            <consortium name="Lawrence Berkeley National Laboratory"/>
            <person name="Harder C.B."/>
            <person name="Miyauchi S."/>
            <person name="Viragh M."/>
            <person name="Kuo A."/>
            <person name="Thoen E."/>
            <person name="Andreopoulos B."/>
            <person name="Lu D."/>
            <person name="Skrede I."/>
            <person name="Drula E."/>
            <person name="Henrissat B."/>
            <person name="Morin E."/>
            <person name="Kohler A."/>
            <person name="Barry K."/>
            <person name="LaButti K."/>
            <person name="Morin E."/>
            <person name="Salamov A."/>
            <person name="Lipzen A."/>
            <person name="Mereny Z."/>
            <person name="Hegedus B."/>
            <person name="Baldrian P."/>
            <person name="Stursova M."/>
            <person name="Weitz H."/>
            <person name="Taylor A."/>
            <person name="Grigoriev I.V."/>
            <person name="Nagy L.G."/>
            <person name="Martin F."/>
            <person name="Kauserud H."/>
        </authorList>
    </citation>
    <scope>NUCLEOTIDE SEQUENCE</scope>
    <source>
        <strain evidence="3">CBHHK188m</strain>
    </source>
</reference>
<feature type="region of interest" description="Disordered" evidence="1">
    <location>
        <begin position="88"/>
        <end position="161"/>
    </location>
</feature>
<gene>
    <name evidence="3" type="ORF">DFH07DRAFT_413473</name>
</gene>
<dbReference type="EMBL" id="JARJLG010000044">
    <property type="protein sequence ID" value="KAJ7761917.1"/>
    <property type="molecule type" value="Genomic_DNA"/>
</dbReference>
<evidence type="ECO:0000313" key="3">
    <source>
        <dbReference type="EMBL" id="KAJ7761917.1"/>
    </source>
</evidence>
<evidence type="ECO:0000313" key="4">
    <source>
        <dbReference type="Proteomes" id="UP001215280"/>
    </source>
</evidence>
<feature type="domain" description="Small EDRK-rich factor-like N-terminal" evidence="2">
    <location>
        <begin position="95"/>
        <end position="131"/>
    </location>
</feature>
<proteinExistence type="predicted"/>
<sequence>MRPVIATLRRYLHESQGQQSMECRTRCPRSQKVRSKGKQYDRGKVLYAQQRILRSQQTSSRRDGLKRGILVCGVVDIRRLPVPTQLRHRPPTFAMTRGNQREQDRLKAAKKLAATKGKPKESATSLQKRKEADAEILRAKQKKKEEEKAAQQASGACAHTW</sequence>
<accession>A0AAD7JCD8</accession>
<dbReference type="InterPro" id="IPR007513">
    <property type="entry name" value="SERF-like_N"/>
</dbReference>